<evidence type="ECO:0000313" key="2">
    <source>
        <dbReference type="Proteomes" id="UP001141806"/>
    </source>
</evidence>
<organism evidence="1 2">
    <name type="scientific">Protea cynaroides</name>
    <dbReference type="NCBI Taxonomy" id="273540"/>
    <lineage>
        <taxon>Eukaryota</taxon>
        <taxon>Viridiplantae</taxon>
        <taxon>Streptophyta</taxon>
        <taxon>Embryophyta</taxon>
        <taxon>Tracheophyta</taxon>
        <taxon>Spermatophyta</taxon>
        <taxon>Magnoliopsida</taxon>
        <taxon>Proteales</taxon>
        <taxon>Proteaceae</taxon>
        <taxon>Protea</taxon>
    </lineage>
</organism>
<name>A0A9Q0GQL6_9MAGN</name>
<proteinExistence type="predicted"/>
<keyword evidence="2" id="KW-1185">Reference proteome</keyword>
<protein>
    <submittedName>
        <fullName evidence="1">Uncharacterized protein</fullName>
    </submittedName>
</protein>
<dbReference type="EMBL" id="JAMYWD010000012">
    <property type="protein sequence ID" value="KAJ4950843.1"/>
    <property type="molecule type" value="Genomic_DNA"/>
</dbReference>
<reference evidence="1" key="1">
    <citation type="journal article" date="2023" name="Plant J.">
        <title>The genome of the king protea, Protea cynaroides.</title>
        <authorList>
            <person name="Chang J."/>
            <person name="Duong T.A."/>
            <person name="Schoeman C."/>
            <person name="Ma X."/>
            <person name="Roodt D."/>
            <person name="Barker N."/>
            <person name="Li Z."/>
            <person name="Van de Peer Y."/>
            <person name="Mizrachi E."/>
        </authorList>
    </citation>
    <scope>NUCLEOTIDE SEQUENCE</scope>
    <source>
        <tissue evidence="1">Young leaves</tissue>
    </source>
</reference>
<dbReference type="Proteomes" id="UP001141806">
    <property type="component" value="Unassembled WGS sequence"/>
</dbReference>
<accession>A0A9Q0GQL6</accession>
<dbReference type="AlphaFoldDB" id="A0A9Q0GQL6"/>
<sequence length="185" mass="19987">MEKDTLPPPYHLFPWQAFVFGLHLHRHTRESGTAAIDTGRPVAGSHDRNEFIVINVDDNAQVESAKELSDSLNVGCDSPIDASRVSVTSNLGSSSHNPEITLLTYGQEMESAKELSDSLNVGCGSPVDASGVSVPSNLGSSSHNPKITLFTYGQEDVGIPSDQHALIIPPVLSHRKRVDRMPFTD</sequence>
<evidence type="ECO:0000313" key="1">
    <source>
        <dbReference type="EMBL" id="KAJ4950843.1"/>
    </source>
</evidence>
<gene>
    <name evidence="1" type="ORF">NE237_027675</name>
</gene>
<comment type="caution">
    <text evidence="1">The sequence shown here is derived from an EMBL/GenBank/DDBJ whole genome shotgun (WGS) entry which is preliminary data.</text>
</comment>
<dbReference type="OrthoDB" id="674948at2759"/>